<feature type="binding site" evidence="2">
    <location>
        <position position="250"/>
    </location>
    <ligand>
        <name>Zn(2+)</name>
        <dbReference type="ChEBI" id="CHEBI:29105"/>
        <note>catalytic</note>
    </ligand>
</feature>
<sequence>MMDLLTEPYTEHRYSPDSSLLSEQRHPLNHCCYTGWVEGLRDSRVALCTCQGLSGYLTLGPDTYTVSPETEGSSRHRVSRSSQRRRRRGAVGLGTQDTSPTGDPAAAPVKQYKYNIELFLVADTAEFRRQGRDVERTRRSLISIAHHLRQIYSQLDMGVFLVGIEIWTEQDKAQVTHSSIETLTNFLKWKETELVPRAPHDNVQLVSGVHFEENVLGEATISTMCSLSTSGGVIQNPGVSTVALSNYMAHEIGHNLGMYHDTQDCHCAAHFGKCLLAGNTWVFPTLSPLFSDCSKTFLKNFLAKASASCLLDRPRSFIVTADLTKPNRPPLILAAVVSLFIVAVLVLVTMTMWKRLKAPKMPQPSPPLLGPNLEQPEQEKRAFHLLQCIKRMCLKTCPP</sequence>
<gene>
    <name evidence="6" type="ORF">HHUSO_G14</name>
</gene>
<dbReference type="PANTHER" id="PTHR11905">
    <property type="entry name" value="ADAM A DISINTEGRIN AND METALLOPROTEASE DOMAIN"/>
    <property type="match status" value="1"/>
</dbReference>
<evidence type="ECO:0000256" key="4">
    <source>
        <dbReference type="SAM" id="Phobius"/>
    </source>
</evidence>
<feature type="transmembrane region" description="Helical" evidence="4">
    <location>
        <begin position="331"/>
        <end position="353"/>
    </location>
</feature>
<keyword evidence="4" id="KW-0472">Membrane</keyword>
<protein>
    <submittedName>
        <fullName evidence="6">Snake venom metalloproteinase fibrolase-like</fullName>
    </submittedName>
</protein>
<dbReference type="SUPFAM" id="SSF55486">
    <property type="entry name" value="Metalloproteases ('zincins'), catalytic domain"/>
    <property type="match status" value="1"/>
</dbReference>
<proteinExistence type="predicted"/>
<keyword evidence="1" id="KW-1015">Disulfide bond</keyword>
<feature type="binding site" evidence="2">
    <location>
        <position position="254"/>
    </location>
    <ligand>
        <name>Zn(2+)</name>
        <dbReference type="ChEBI" id="CHEBI:29105"/>
        <note>catalytic</note>
    </ligand>
</feature>
<organism evidence="6 7">
    <name type="scientific">Huso huso</name>
    <name type="common">Beluga</name>
    <name type="synonym">Acipenser huso</name>
    <dbReference type="NCBI Taxonomy" id="61971"/>
    <lineage>
        <taxon>Eukaryota</taxon>
        <taxon>Metazoa</taxon>
        <taxon>Chordata</taxon>
        <taxon>Craniata</taxon>
        <taxon>Vertebrata</taxon>
        <taxon>Euteleostomi</taxon>
        <taxon>Actinopterygii</taxon>
        <taxon>Chondrostei</taxon>
        <taxon>Acipenseriformes</taxon>
        <taxon>Acipenseridae</taxon>
        <taxon>Huso</taxon>
    </lineage>
</organism>
<comment type="caution">
    <text evidence="6">The sequence shown here is derived from an EMBL/GenBank/DDBJ whole genome shotgun (WGS) entry which is preliminary data.</text>
</comment>
<feature type="binding site" evidence="2">
    <location>
        <position position="260"/>
    </location>
    <ligand>
        <name>Zn(2+)</name>
        <dbReference type="ChEBI" id="CHEBI:29105"/>
        <note>catalytic</note>
    </ligand>
</feature>
<dbReference type="Proteomes" id="UP001369086">
    <property type="component" value="Unassembled WGS sequence"/>
</dbReference>
<dbReference type="EMBL" id="JAHFZB010000001">
    <property type="protein sequence ID" value="KAK6493663.1"/>
    <property type="molecule type" value="Genomic_DNA"/>
</dbReference>
<feature type="region of interest" description="Disordered" evidence="3">
    <location>
        <begin position="61"/>
        <end position="107"/>
    </location>
</feature>
<dbReference type="PANTHER" id="PTHR11905:SF258">
    <property type="entry name" value="PEPTIDASE M12B DOMAIN-CONTAINING PROTEIN"/>
    <property type="match status" value="1"/>
</dbReference>
<name>A0ABR1A982_HUSHU</name>
<dbReference type="Pfam" id="PF01421">
    <property type="entry name" value="Reprolysin"/>
    <property type="match status" value="1"/>
</dbReference>
<evidence type="ECO:0000259" key="5">
    <source>
        <dbReference type="PROSITE" id="PS50215"/>
    </source>
</evidence>
<evidence type="ECO:0000313" key="7">
    <source>
        <dbReference type="Proteomes" id="UP001369086"/>
    </source>
</evidence>
<evidence type="ECO:0000256" key="3">
    <source>
        <dbReference type="SAM" id="MobiDB-lite"/>
    </source>
</evidence>
<dbReference type="CDD" id="cd04269">
    <property type="entry name" value="ZnMc_adamalysin_II_like"/>
    <property type="match status" value="1"/>
</dbReference>
<feature type="region of interest" description="Disordered" evidence="3">
    <location>
        <begin position="1"/>
        <end position="21"/>
    </location>
</feature>
<keyword evidence="4" id="KW-1133">Transmembrane helix</keyword>
<comment type="caution">
    <text evidence="2">Lacks conserved residue(s) required for the propagation of feature annotation.</text>
</comment>
<evidence type="ECO:0000256" key="1">
    <source>
        <dbReference type="ARBA" id="ARBA00023157"/>
    </source>
</evidence>
<evidence type="ECO:0000256" key="2">
    <source>
        <dbReference type="PROSITE-ProRule" id="PRU00276"/>
    </source>
</evidence>
<feature type="domain" description="Peptidase M12B" evidence="5">
    <location>
        <begin position="114"/>
        <end position="314"/>
    </location>
</feature>
<dbReference type="InterPro" id="IPR024079">
    <property type="entry name" value="MetalloPept_cat_dom_sf"/>
</dbReference>
<dbReference type="PROSITE" id="PS50215">
    <property type="entry name" value="ADAM_MEPRO"/>
    <property type="match status" value="1"/>
</dbReference>
<keyword evidence="4" id="KW-0812">Transmembrane</keyword>
<dbReference type="InterPro" id="IPR001590">
    <property type="entry name" value="Peptidase_M12B"/>
</dbReference>
<keyword evidence="7" id="KW-1185">Reference proteome</keyword>
<accession>A0ABR1A982</accession>
<evidence type="ECO:0000313" key="6">
    <source>
        <dbReference type="EMBL" id="KAK6493663.1"/>
    </source>
</evidence>
<keyword evidence="2" id="KW-0479">Metal-binding</keyword>
<reference evidence="6 7" key="1">
    <citation type="submission" date="2021-05" db="EMBL/GenBank/DDBJ databases">
        <authorList>
            <person name="Zahm M."/>
            <person name="Klopp C."/>
            <person name="Cabau C."/>
            <person name="Kuhl H."/>
            <person name="Suciu R."/>
            <person name="Ciorpac M."/>
            <person name="Holostenco D."/>
            <person name="Gessner J."/>
            <person name="Wuertz S."/>
            <person name="Hohne C."/>
            <person name="Stock M."/>
            <person name="Gislard M."/>
            <person name="Lluch J."/>
            <person name="Milhes M."/>
            <person name="Lampietro C."/>
            <person name="Lopez Roques C."/>
            <person name="Donnadieu C."/>
            <person name="Du K."/>
            <person name="Schartl M."/>
            <person name="Guiguen Y."/>
        </authorList>
    </citation>
    <scope>NUCLEOTIDE SEQUENCE [LARGE SCALE GENOMIC DNA]</scope>
    <source>
        <strain evidence="6">Hh-F2</strain>
        <tissue evidence="6">Blood</tissue>
    </source>
</reference>
<feature type="compositionally biased region" description="Basic residues" evidence="3">
    <location>
        <begin position="75"/>
        <end position="89"/>
    </location>
</feature>
<keyword evidence="2" id="KW-0862">Zinc</keyword>
<feature type="active site" evidence="2">
    <location>
        <position position="251"/>
    </location>
</feature>
<dbReference type="InterPro" id="IPR034027">
    <property type="entry name" value="Reprolysin_adamalysin"/>
</dbReference>
<dbReference type="Gene3D" id="3.40.390.10">
    <property type="entry name" value="Collagenase (Catalytic Domain)"/>
    <property type="match status" value="1"/>
</dbReference>